<dbReference type="PANTHER" id="PTHR48081:SF33">
    <property type="entry name" value="KYNURENINE FORMAMIDASE"/>
    <property type="match status" value="1"/>
</dbReference>
<dbReference type="InterPro" id="IPR029058">
    <property type="entry name" value="AB_hydrolase_fold"/>
</dbReference>
<gene>
    <name evidence="3" type="ORF">WKW80_14950</name>
</gene>
<proteinExistence type="predicted"/>
<dbReference type="GO" id="GO:0016787">
    <property type="term" value="F:hydrolase activity"/>
    <property type="evidence" value="ECO:0007669"/>
    <property type="project" value="UniProtKB-KW"/>
</dbReference>
<evidence type="ECO:0000313" key="3">
    <source>
        <dbReference type="EMBL" id="MEJ8823318.1"/>
    </source>
</evidence>
<organism evidence="3 4">
    <name type="scientific">Variovorax humicola</name>
    <dbReference type="NCBI Taxonomy" id="1769758"/>
    <lineage>
        <taxon>Bacteria</taxon>
        <taxon>Pseudomonadati</taxon>
        <taxon>Pseudomonadota</taxon>
        <taxon>Betaproteobacteria</taxon>
        <taxon>Burkholderiales</taxon>
        <taxon>Comamonadaceae</taxon>
        <taxon>Variovorax</taxon>
    </lineage>
</organism>
<sequence length="288" mass="31042">MDLNHYAPQEPMSPIGAAYHQRVMAQGQAVQGLEFSYGANTYQSLTVFPAQTPTGEVLVFFHGGGWTNGYKEWMHFMAPALVACGVTLVCPGYRLAPGHVFPACRDDAADAVSWVAANIGPHGGDPQRLFVGGHSAGGHLAALLAVTQGWRTARQLPPQVLQGCLPVSGVYRFGAGSGLSIRPRFLGPADDGAAEHEASPVRVLTPAACPSFFIAHGEKDFPHLVSQAQEMCHELERRGVAVERMVLKNCDHFDASLACGVEEADGWPERAATWMRRTGRFDQQNPPQ</sequence>
<feature type="domain" description="Alpha/beta hydrolase fold-3" evidence="2">
    <location>
        <begin position="58"/>
        <end position="252"/>
    </location>
</feature>
<name>A0ABU8W0C6_9BURK</name>
<evidence type="ECO:0000259" key="2">
    <source>
        <dbReference type="Pfam" id="PF07859"/>
    </source>
</evidence>
<dbReference type="SUPFAM" id="SSF53474">
    <property type="entry name" value="alpha/beta-Hydrolases"/>
    <property type="match status" value="1"/>
</dbReference>
<dbReference type="InterPro" id="IPR050300">
    <property type="entry name" value="GDXG_lipolytic_enzyme"/>
</dbReference>
<evidence type="ECO:0000313" key="4">
    <source>
        <dbReference type="Proteomes" id="UP001363010"/>
    </source>
</evidence>
<keyword evidence="1 3" id="KW-0378">Hydrolase</keyword>
<dbReference type="Gene3D" id="3.40.50.1820">
    <property type="entry name" value="alpha/beta hydrolase"/>
    <property type="match status" value="1"/>
</dbReference>
<dbReference type="PANTHER" id="PTHR48081">
    <property type="entry name" value="AB HYDROLASE SUPERFAMILY PROTEIN C4A8.06C"/>
    <property type="match status" value="1"/>
</dbReference>
<comment type="caution">
    <text evidence="3">The sequence shown here is derived from an EMBL/GenBank/DDBJ whole genome shotgun (WGS) entry which is preliminary data.</text>
</comment>
<reference evidence="3 4" key="1">
    <citation type="submission" date="2024-03" db="EMBL/GenBank/DDBJ databases">
        <title>Novel species of the genus Variovorax.</title>
        <authorList>
            <person name="Liu Q."/>
            <person name="Xin Y.-H."/>
        </authorList>
    </citation>
    <scope>NUCLEOTIDE SEQUENCE [LARGE SCALE GENOMIC DNA]</scope>
    <source>
        <strain evidence="3 4">KACC 18501</strain>
    </source>
</reference>
<dbReference type="Pfam" id="PF07859">
    <property type="entry name" value="Abhydrolase_3"/>
    <property type="match status" value="1"/>
</dbReference>
<dbReference type="RefSeq" id="WP_340364352.1">
    <property type="nucleotide sequence ID" value="NZ_JBBKZV010000007.1"/>
</dbReference>
<dbReference type="Proteomes" id="UP001363010">
    <property type="component" value="Unassembled WGS sequence"/>
</dbReference>
<accession>A0ABU8W0C6</accession>
<evidence type="ECO:0000256" key="1">
    <source>
        <dbReference type="ARBA" id="ARBA00022801"/>
    </source>
</evidence>
<keyword evidence="4" id="KW-1185">Reference proteome</keyword>
<dbReference type="InterPro" id="IPR013094">
    <property type="entry name" value="AB_hydrolase_3"/>
</dbReference>
<dbReference type="EMBL" id="JBBKZV010000007">
    <property type="protein sequence ID" value="MEJ8823318.1"/>
    <property type="molecule type" value="Genomic_DNA"/>
</dbReference>
<protein>
    <submittedName>
        <fullName evidence="3">Alpha/beta hydrolase</fullName>
    </submittedName>
</protein>